<proteinExistence type="inferred from homology"/>
<comment type="pathway">
    <text evidence="5">Cofactor biosynthesis; nicotinate biosynthesis; nicotinate from nicotinamide: step 1/1.</text>
</comment>
<evidence type="ECO:0000256" key="7">
    <source>
        <dbReference type="ARBA" id="ARBA00043224"/>
    </source>
</evidence>
<evidence type="ECO:0000256" key="4">
    <source>
        <dbReference type="ARBA" id="ARBA00022801"/>
    </source>
</evidence>
<name>M7S912_EUTLA</name>
<dbReference type="OrthoDB" id="3341310at2759"/>
<dbReference type="PANTHER" id="PTHR11080">
    <property type="entry name" value="PYRAZINAMIDASE/NICOTINAMIDASE"/>
    <property type="match status" value="1"/>
</dbReference>
<dbReference type="SUPFAM" id="SSF52499">
    <property type="entry name" value="Isochorismatase-like hydrolases"/>
    <property type="match status" value="1"/>
</dbReference>
<evidence type="ECO:0000313" key="10">
    <source>
        <dbReference type="Proteomes" id="UP000012174"/>
    </source>
</evidence>
<dbReference type="CDD" id="cd01011">
    <property type="entry name" value="nicotinamidase"/>
    <property type="match status" value="1"/>
</dbReference>
<sequence>MPGDFRPALLVIDLQEDFCPPNGSLAVPNGRDVAPVINQLLLAAPFVIRIATRDWHPADHISFAANHEGKQPYTDFVRIANPYNADEVDESRLWPVHCVQGTTGAELIPELNVGLIDQVIDKGTDPRVEMYSPFYDPFQSPRVYDSGLAAVLRKNQVTDVYVVGLAADYCVKSAAVDAVKEGFKTYLVEDGTRAVDASEWPARRKDIEAIGVKVVDMQDPEVLRLMTTQ</sequence>
<dbReference type="GO" id="GO:0046872">
    <property type="term" value="F:metal ion binding"/>
    <property type="evidence" value="ECO:0007669"/>
    <property type="project" value="UniProtKB-KW"/>
</dbReference>
<accession>M7S912</accession>
<evidence type="ECO:0000256" key="3">
    <source>
        <dbReference type="ARBA" id="ARBA00022723"/>
    </source>
</evidence>
<evidence type="ECO:0000256" key="1">
    <source>
        <dbReference type="ARBA" id="ARBA00006336"/>
    </source>
</evidence>
<evidence type="ECO:0000259" key="8">
    <source>
        <dbReference type="Pfam" id="PF00857"/>
    </source>
</evidence>
<evidence type="ECO:0000256" key="6">
    <source>
        <dbReference type="ARBA" id="ARBA00039017"/>
    </source>
</evidence>
<gene>
    <name evidence="9" type="ORF">UCREL1_10440</name>
</gene>
<dbReference type="OMA" id="DFVDSWP"/>
<dbReference type="STRING" id="1287681.M7S912"/>
<dbReference type="Pfam" id="PF00857">
    <property type="entry name" value="Isochorismatase"/>
    <property type="match status" value="1"/>
</dbReference>
<evidence type="ECO:0000313" key="9">
    <source>
        <dbReference type="EMBL" id="EMR62624.1"/>
    </source>
</evidence>
<dbReference type="EC" id="3.5.1.19" evidence="6"/>
<dbReference type="HOGENOM" id="CLU_068979_13_0_1"/>
<evidence type="ECO:0000256" key="5">
    <source>
        <dbReference type="ARBA" id="ARBA00037900"/>
    </source>
</evidence>
<dbReference type="InterPro" id="IPR036380">
    <property type="entry name" value="Isochorismatase-like_sf"/>
</dbReference>
<dbReference type="PANTHER" id="PTHR11080:SF2">
    <property type="entry name" value="LD05707P"/>
    <property type="match status" value="1"/>
</dbReference>
<dbReference type="GO" id="GO:0008936">
    <property type="term" value="F:nicotinamidase activity"/>
    <property type="evidence" value="ECO:0007669"/>
    <property type="project" value="UniProtKB-EC"/>
</dbReference>
<evidence type="ECO:0000256" key="2">
    <source>
        <dbReference type="ARBA" id="ARBA00022642"/>
    </source>
</evidence>
<dbReference type="InterPro" id="IPR052347">
    <property type="entry name" value="Isochorismatase_Nicotinamidase"/>
</dbReference>
<dbReference type="Proteomes" id="UP000012174">
    <property type="component" value="Unassembled WGS sequence"/>
</dbReference>
<dbReference type="EMBL" id="KB707412">
    <property type="protein sequence ID" value="EMR62624.1"/>
    <property type="molecule type" value="Genomic_DNA"/>
</dbReference>
<reference evidence="10" key="1">
    <citation type="journal article" date="2013" name="Genome Announc.">
        <title>Draft genome sequence of the grapevine dieback fungus Eutypa lata UCR-EL1.</title>
        <authorList>
            <person name="Blanco-Ulate B."/>
            <person name="Rolshausen P.E."/>
            <person name="Cantu D."/>
        </authorList>
    </citation>
    <scope>NUCLEOTIDE SEQUENCE [LARGE SCALE GENOMIC DNA]</scope>
    <source>
        <strain evidence="10">UCR-EL1</strain>
    </source>
</reference>
<dbReference type="eggNOG" id="KOG4003">
    <property type="taxonomic scope" value="Eukaryota"/>
</dbReference>
<organism evidence="9 10">
    <name type="scientific">Eutypa lata (strain UCR-EL1)</name>
    <name type="common">Grapevine dieback disease fungus</name>
    <name type="synonym">Eutypa armeniacae</name>
    <dbReference type="NCBI Taxonomy" id="1287681"/>
    <lineage>
        <taxon>Eukaryota</taxon>
        <taxon>Fungi</taxon>
        <taxon>Dikarya</taxon>
        <taxon>Ascomycota</taxon>
        <taxon>Pezizomycotina</taxon>
        <taxon>Sordariomycetes</taxon>
        <taxon>Xylariomycetidae</taxon>
        <taxon>Xylariales</taxon>
        <taxon>Diatrypaceae</taxon>
        <taxon>Eutypa</taxon>
    </lineage>
</organism>
<keyword evidence="3" id="KW-0479">Metal-binding</keyword>
<dbReference type="AlphaFoldDB" id="M7S912"/>
<comment type="similarity">
    <text evidence="1">Belongs to the isochorismatase family.</text>
</comment>
<keyword evidence="4" id="KW-0378">Hydrolase</keyword>
<protein>
    <recommendedName>
        <fullName evidence="6">nicotinamidase</fullName>
        <ecNumber evidence="6">3.5.1.19</ecNumber>
    </recommendedName>
    <alternativeName>
        <fullName evidence="7">Nicotinamide deamidase</fullName>
    </alternativeName>
</protein>
<dbReference type="Gene3D" id="3.40.50.850">
    <property type="entry name" value="Isochorismatase-like"/>
    <property type="match status" value="1"/>
</dbReference>
<feature type="domain" description="Isochorismatase-like" evidence="8">
    <location>
        <begin position="8"/>
        <end position="219"/>
    </location>
</feature>
<dbReference type="KEGG" id="ela:UCREL1_10440"/>
<dbReference type="GO" id="GO:0019363">
    <property type="term" value="P:pyridine nucleotide biosynthetic process"/>
    <property type="evidence" value="ECO:0007669"/>
    <property type="project" value="UniProtKB-KW"/>
</dbReference>
<keyword evidence="10" id="KW-1185">Reference proteome</keyword>
<keyword evidence="2" id="KW-0662">Pyridine nucleotide biosynthesis</keyword>
<dbReference type="InterPro" id="IPR000868">
    <property type="entry name" value="Isochorismatase-like_dom"/>
</dbReference>